<organism evidence="2 3">
    <name type="scientific">Micromonospora marina</name>
    <dbReference type="NCBI Taxonomy" id="307120"/>
    <lineage>
        <taxon>Bacteria</taxon>
        <taxon>Bacillati</taxon>
        <taxon>Actinomycetota</taxon>
        <taxon>Actinomycetes</taxon>
        <taxon>Micromonosporales</taxon>
        <taxon>Micromonosporaceae</taxon>
        <taxon>Micromonospora</taxon>
    </lineage>
</organism>
<dbReference type="RefSeq" id="WP_091051730.1">
    <property type="nucleotide sequence ID" value="NZ_FMCV01000051.1"/>
</dbReference>
<dbReference type="EMBL" id="FMCV01000051">
    <property type="protein sequence ID" value="SCF46577.1"/>
    <property type="molecule type" value="Genomic_DNA"/>
</dbReference>
<proteinExistence type="predicted"/>
<dbReference type="GO" id="GO:0016791">
    <property type="term" value="F:phosphatase activity"/>
    <property type="evidence" value="ECO:0007669"/>
    <property type="project" value="TreeGrafter"/>
</dbReference>
<evidence type="ECO:0000313" key="3">
    <source>
        <dbReference type="Proteomes" id="UP000198551"/>
    </source>
</evidence>
<accession>A0A1C5AMZ9</accession>
<protein>
    <submittedName>
        <fullName evidence="2">Serine/threonine protein phosphatase 1</fullName>
    </submittedName>
</protein>
<dbReference type="Proteomes" id="UP000198551">
    <property type="component" value="Unassembled WGS sequence"/>
</dbReference>
<name>A0A1C5AMZ9_9ACTN</name>
<dbReference type="InterPro" id="IPR029052">
    <property type="entry name" value="Metallo-depent_PP-like"/>
</dbReference>
<evidence type="ECO:0000313" key="2">
    <source>
        <dbReference type="EMBL" id="SCF46577.1"/>
    </source>
</evidence>
<dbReference type="InterPro" id="IPR004843">
    <property type="entry name" value="Calcineurin-like_PHP"/>
</dbReference>
<dbReference type="GO" id="GO:0005737">
    <property type="term" value="C:cytoplasm"/>
    <property type="evidence" value="ECO:0007669"/>
    <property type="project" value="TreeGrafter"/>
</dbReference>
<dbReference type="AlphaFoldDB" id="A0A1C5AMZ9"/>
<sequence length="223" mass="23951">MSSALAVIGDVHGRYDLLARMLDSRHLHGRHVVLVGDVIDRGPDSAKVLDLVCELVDGWPSGATLLRGNHEQALLDFLSTGKAAAFLRNGGMHTVASYYTAVPTNVLAAFRQDLPEAHRTVLKSSATHLESDGFLVSHMGYDPSDPAARDLKAMVLDAHFDLFGAPPELQKLTVCGHYVQRGGQPYVTDSLICVDTGCGTFPDAPLSAVLLPERTIVQVEPEG</sequence>
<feature type="domain" description="Serine/threonine specific protein phosphatases" evidence="1">
    <location>
        <begin position="66"/>
        <end position="71"/>
    </location>
</feature>
<dbReference type="PANTHER" id="PTHR42850">
    <property type="entry name" value="METALLOPHOSPHOESTERASE"/>
    <property type="match status" value="1"/>
</dbReference>
<dbReference type="Gene3D" id="3.60.21.10">
    <property type="match status" value="1"/>
</dbReference>
<keyword evidence="3" id="KW-1185">Reference proteome</keyword>
<dbReference type="PROSITE" id="PS00125">
    <property type="entry name" value="SER_THR_PHOSPHATASE"/>
    <property type="match status" value="1"/>
</dbReference>
<dbReference type="InterPro" id="IPR050126">
    <property type="entry name" value="Ap4A_hydrolase"/>
</dbReference>
<gene>
    <name evidence="2" type="ORF">GA0070215_1513</name>
</gene>
<dbReference type="InterPro" id="IPR006186">
    <property type="entry name" value="Ser/Thr-sp_prot-phosphatase"/>
</dbReference>
<evidence type="ECO:0000259" key="1">
    <source>
        <dbReference type="PROSITE" id="PS00125"/>
    </source>
</evidence>
<dbReference type="PRINTS" id="PR00114">
    <property type="entry name" value="STPHPHTASE"/>
</dbReference>
<dbReference type="Pfam" id="PF00149">
    <property type="entry name" value="Metallophos"/>
    <property type="match status" value="1"/>
</dbReference>
<reference evidence="3" key="1">
    <citation type="submission" date="2016-06" db="EMBL/GenBank/DDBJ databases">
        <authorList>
            <person name="Varghese N."/>
        </authorList>
    </citation>
    <scope>NUCLEOTIDE SEQUENCE [LARGE SCALE GENOMIC DNA]</scope>
    <source>
        <strain evidence="3">DSM 45555</strain>
    </source>
</reference>
<dbReference type="SUPFAM" id="SSF56300">
    <property type="entry name" value="Metallo-dependent phosphatases"/>
    <property type="match status" value="1"/>
</dbReference>
<dbReference type="PANTHER" id="PTHR42850:SF4">
    <property type="entry name" value="ZINC-DEPENDENT ENDOPOLYPHOSPHATASE"/>
    <property type="match status" value="1"/>
</dbReference>